<feature type="compositionally biased region" description="Polar residues" evidence="1">
    <location>
        <begin position="346"/>
        <end position="363"/>
    </location>
</feature>
<dbReference type="GO" id="GO:0042043">
    <property type="term" value="F:neurexin family protein binding"/>
    <property type="evidence" value="ECO:0007669"/>
    <property type="project" value="TreeGrafter"/>
</dbReference>
<feature type="region of interest" description="Disordered" evidence="1">
    <location>
        <begin position="245"/>
        <end position="409"/>
    </location>
</feature>
<dbReference type="Ensembl" id="ENSPSTT00000016156.1">
    <property type="protein sequence ID" value="ENSPSTP00000015402.1"/>
    <property type="gene ID" value="ENSPSTG00000010904.1"/>
</dbReference>
<dbReference type="PANTHER" id="PTHR45716">
    <property type="entry name" value="BITESIZE, ISOFORM I"/>
    <property type="match status" value="1"/>
</dbReference>
<accession>A0A8C9FI24</accession>
<feature type="compositionally biased region" description="Polar residues" evidence="1">
    <location>
        <begin position="265"/>
        <end position="279"/>
    </location>
</feature>
<feature type="region of interest" description="Disordered" evidence="1">
    <location>
        <begin position="423"/>
        <end position="443"/>
    </location>
</feature>
<feature type="region of interest" description="Disordered" evidence="1">
    <location>
        <begin position="1379"/>
        <end position="1473"/>
    </location>
</feature>
<dbReference type="GO" id="GO:0070382">
    <property type="term" value="C:exocytic vesicle"/>
    <property type="evidence" value="ECO:0007669"/>
    <property type="project" value="TreeGrafter"/>
</dbReference>
<feature type="region of interest" description="Disordered" evidence="1">
    <location>
        <begin position="49"/>
        <end position="85"/>
    </location>
</feature>
<protein>
    <submittedName>
        <fullName evidence="3">Uncharacterized protein</fullName>
    </submittedName>
</protein>
<feature type="compositionally biased region" description="Basic and acidic residues" evidence="1">
    <location>
        <begin position="140"/>
        <end position="159"/>
    </location>
</feature>
<name>A0A8C9FI24_PAVCR</name>
<evidence type="ECO:0000313" key="4">
    <source>
        <dbReference type="Proteomes" id="UP000694428"/>
    </source>
</evidence>
<feature type="compositionally biased region" description="Polar residues" evidence="1">
    <location>
        <begin position="374"/>
        <end position="399"/>
    </location>
</feature>
<feature type="compositionally biased region" description="Polar residues" evidence="1">
    <location>
        <begin position="1018"/>
        <end position="1030"/>
    </location>
</feature>
<evidence type="ECO:0000256" key="1">
    <source>
        <dbReference type="SAM" id="MobiDB-lite"/>
    </source>
</evidence>
<organism evidence="3 4">
    <name type="scientific">Pavo cristatus</name>
    <name type="common">Indian peafowl</name>
    <name type="synonym">Blue peafowl</name>
    <dbReference type="NCBI Taxonomy" id="9049"/>
    <lineage>
        <taxon>Eukaryota</taxon>
        <taxon>Metazoa</taxon>
        <taxon>Chordata</taxon>
        <taxon>Craniata</taxon>
        <taxon>Vertebrata</taxon>
        <taxon>Euteleostomi</taxon>
        <taxon>Archelosauria</taxon>
        <taxon>Archosauria</taxon>
        <taxon>Dinosauria</taxon>
        <taxon>Saurischia</taxon>
        <taxon>Theropoda</taxon>
        <taxon>Coelurosauria</taxon>
        <taxon>Aves</taxon>
        <taxon>Neognathae</taxon>
        <taxon>Galloanserae</taxon>
        <taxon>Galliformes</taxon>
        <taxon>Phasianidae</taxon>
        <taxon>Phasianinae</taxon>
        <taxon>Pavo</taxon>
    </lineage>
</organism>
<feature type="compositionally biased region" description="Polar residues" evidence="1">
    <location>
        <begin position="838"/>
        <end position="848"/>
    </location>
</feature>
<dbReference type="GO" id="GO:0006887">
    <property type="term" value="P:exocytosis"/>
    <property type="evidence" value="ECO:0007669"/>
    <property type="project" value="TreeGrafter"/>
</dbReference>
<feature type="compositionally biased region" description="Basic residues" evidence="1">
    <location>
        <begin position="161"/>
        <end position="170"/>
    </location>
</feature>
<feature type="compositionally biased region" description="Basic and acidic residues" evidence="1">
    <location>
        <begin position="400"/>
        <end position="409"/>
    </location>
</feature>
<dbReference type="Proteomes" id="UP000694428">
    <property type="component" value="Unplaced"/>
</dbReference>
<dbReference type="PANTHER" id="PTHR45716:SF5">
    <property type="entry name" value="SYNAPTOTAGMIN-LIKE PROTEIN 2"/>
    <property type="match status" value="1"/>
</dbReference>
<feature type="region of interest" description="Disordered" evidence="1">
    <location>
        <begin position="1002"/>
        <end position="1057"/>
    </location>
</feature>
<keyword evidence="2" id="KW-0732">Signal</keyword>
<proteinExistence type="predicted"/>
<feature type="region of interest" description="Disordered" evidence="1">
    <location>
        <begin position="819"/>
        <end position="857"/>
    </location>
</feature>
<feature type="region of interest" description="Disordered" evidence="1">
    <location>
        <begin position="475"/>
        <end position="494"/>
    </location>
</feature>
<feature type="compositionally biased region" description="Basic and acidic residues" evidence="1">
    <location>
        <begin position="475"/>
        <end position="487"/>
    </location>
</feature>
<keyword evidence="4" id="KW-1185">Reference proteome</keyword>
<reference evidence="3" key="2">
    <citation type="submission" date="2025-09" db="UniProtKB">
        <authorList>
            <consortium name="Ensembl"/>
        </authorList>
    </citation>
    <scope>IDENTIFICATION</scope>
</reference>
<evidence type="ECO:0000313" key="3">
    <source>
        <dbReference type="Ensembl" id="ENSPSTP00000015402.1"/>
    </source>
</evidence>
<dbReference type="GO" id="GO:0005886">
    <property type="term" value="C:plasma membrane"/>
    <property type="evidence" value="ECO:0007669"/>
    <property type="project" value="TreeGrafter"/>
</dbReference>
<feature type="chain" id="PRO_5034306887" evidence="2">
    <location>
        <begin position="21"/>
        <end position="1473"/>
    </location>
</feature>
<feature type="compositionally biased region" description="Polar residues" evidence="1">
    <location>
        <begin position="312"/>
        <end position="335"/>
    </location>
</feature>
<reference evidence="3" key="1">
    <citation type="submission" date="2025-08" db="UniProtKB">
        <authorList>
            <consortium name="Ensembl"/>
        </authorList>
    </citation>
    <scope>IDENTIFICATION</scope>
</reference>
<feature type="compositionally biased region" description="Basic and acidic residues" evidence="1">
    <location>
        <begin position="286"/>
        <end position="311"/>
    </location>
</feature>
<feature type="signal peptide" evidence="2">
    <location>
        <begin position="1"/>
        <end position="20"/>
    </location>
</feature>
<feature type="region of interest" description="Disordered" evidence="1">
    <location>
        <begin position="125"/>
        <end position="224"/>
    </location>
</feature>
<evidence type="ECO:0000256" key="2">
    <source>
        <dbReference type="SAM" id="SignalP"/>
    </source>
</evidence>
<sequence length="1473" mass="164228">MNTWEITVFLFHALAEVSQSKSNKAKDSWVSNVNKEVFAPPELHGIVEHQEEEEELKSSSSSNPVTSLLDKPDRRSVKAATSTVRLQRRNPFNSIISSDNLNSGESESRQAILPQLSNKEILLSSEESQPKANLLNDEMETSKKPSEEPTEESQKEPVKRPVPRARKLVHKVTNPMPQGEDFVPKPAKRTQGVNGIGTLPRGILKRSSSSSSTDSEVRANQMLDVQSKNGIPTITILEGDAGRNSLMEEAEDSTQISLEKLKQVRFSSSIGKGEPSQSPRLHRRRETRESDLKSDEVKTSKNDTNRSDSFENKQTSTVKPLETYSSALQVKTTDSLQEDMSAPSPHGTNESVSLINQTLQTKAITPKKLETPEKTSTNILPKNNNEQNVDQTCENNSKFSSHESKSLKNFTDEHLLPAETKTQELSDINSAGLQQGKPDLVEERDAKTIFKPDKHGDEIVEVDDESVSKVLDWFERSSGTEDRKPESARSQGGELKEVNFTTRTVLPTEHSGTSVDRKMQVREELPCGKNKQLDAISPTTFISEDIQLIKERTKPKKGEETEEQNEKSLSDFDCTKIEAKESDEEIKQQNQINVLKHHEHVLPAQKCVLEKTVRAKRKIREIRAFWERHETIPSHGEKEVGIHTNTSGGGALEGLKESDRIKPTYGLDDQSKSTLSAELRCAIQPSKNEHQNSFEFGSGHAVRKTERPLPYEGKLNEYTKLTKDSNLQSGVGVASASPEIKDKDGKEAFKGKVAAFSQQKSSFQALSLKEKINEMSKNQISSPSQFQSLRNFWDARVKLQNSIDREDISSPNNAIRNNTFITYDRNSEEDKSRDNVSKQELSQQQTQASEKEKTGKLDSVVCKPPLGFLTLRGLNVTPTESKDSVQLVKKPIISQPHEKTRLQRHEVKEHIDKNIVSSKEQPLRGSQRYSEQNLPREIVAYQPSELGVGMKTLDTVNNTAQTNCSVDLACQQDTGLSEDVTETIEKSLAPSKVNGLSLENLEREASETPSPNPRHADSTGQRTAEMQAKNTKYKQDEESLQEISETVEKSVAPSKLSSLSSSLEKLLKEASETPPPKPRRVDMTVQRTAEMEVKNTACQHDGESLREINETIEKSVAPCRDSGLSSSLEKLLKEASETPPPKPRRMDGTVQRTADILVGNVTCHHNGELLQETDKPVEPSALSEAKNKALDVNLQNVLKDVCETPASTLENMDKKMQGKIPTSHSMCMPCQEERDHPQEIQETVEKTAVSNSEKFKEFSSSLEKLLQEASEASSPISKALNKQEKLGNRMFPSQTETLVMTVSQPYDNALRSCHKQMKTAIKSGVPEQNAKASVDDLATSEVSELLKINEAIIKKEQRNTPAIDLSSLQGETNTVIKPFKINETGRKDESTSLNAPEDDSQLKELLKLRRTSTPLKDESSSPQLEEAQFSLAFQREDNDEEDGDSLNFGSRLSDENSDYYSGTGSSTREPFLF</sequence>
<feature type="compositionally biased region" description="Basic and acidic residues" evidence="1">
    <location>
        <begin position="825"/>
        <end position="837"/>
    </location>
</feature>
<feature type="compositionally biased region" description="Polar residues" evidence="1">
    <location>
        <begin position="1458"/>
        <end position="1473"/>
    </location>
</feature>